<keyword evidence="3" id="KW-1185">Reference proteome</keyword>
<evidence type="ECO:0000256" key="1">
    <source>
        <dbReference type="SAM" id="SignalP"/>
    </source>
</evidence>
<dbReference type="Proteomes" id="UP000008711">
    <property type="component" value="Unassembled WGS sequence"/>
</dbReference>
<gene>
    <name evidence="2" type="primary">Dere\GG26172</name>
    <name evidence="2" type="synonym">GG26172</name>
    <name evidence="2" type="ORF">Dere_GG26172</name>
</gene>
<evidence type="ECO:0000313" key="2">
    <source>
        <dbReference type="EMBL" id="KQR91056.1"/>
    </source>
</evidence>
<sequence length="252" mass="29573">MWKSILRLIYFLQLNVLSSNLYVFTNRSHTFGQGRVIITLQSLHQKWFTTKVSLNGLILVDYFQTNTSAQKEALLWYRTSNLEKTLAFFGVSSDRKVPYAECYFHVSGIHFFSNGFFSVVALITSDGLYGNELQARTYTFVKTNLHISCEPKFYIPRCHDSNRPLHYETSKVIVLRAVFTRHCPMDNFIQYYWTLHDSTESELFEFLAATIRPEFKIKKYRLNLRQQSPLNRMVLVRMNAKIVGRRVPLVAR</sequence>
<dbReference type="KEGG" id="der:26525996"/>
<feature type="non-terminal residue" evidence="2">
    <location>
        <position position="252"/>
    </location>
</feature>
<reference evidence="2 3" key="2">
    <citation type="journal article" date="2008" name="Bioinformatics">
        <title>Assembly reconciliation.</title>
        <authorList>
            <person name="Zimin A.V."/>
            <person name="Smith D.R."/>
            <person name="Sutton G."/>
            <person name="Yorke J.A."/>
        </authorList>
    </citation>
    <scope>NUCLEOTIDE SEQUENCE [LARGE SCALE GENOMIC DNA]</scope>
    <source>
        <strain evidence="2 3">TSC#14021-0224.01</strain>
    </source>
</reference>
<proteinExistence type="predicted"/>
<feature type="signal peptide" evidence="1">
    <location>
        <begin position="1"/>
        <end position="18"/>
    </location>
</feature>
<dbReference type="AlphaFoldDB" id="A0A0Q5Q3X3"/>
<evidence type="ECO:0008006" key="4">
    <source>
        <dbReference type="Google" id="ProtNLM"/>
    </source>
</evidence>
<dbReference type="OrthoDB" id="2121937at2759"/>
<feature type="chain" id="PRO_5006259448" description="Polycystin domain-containing protein" evidence="1">
    <location>
        <begin position="19"/>
        <end position="252"/>
    </location>
</feature>
<accession>A0A0Q5Q3X3</accession>
<keyword evidence="1" id="KW-0732">Signal</keyword>
<dbReference type="EMBL" id="CH957128">
    <property type="protein sequence ID" value="KQR91056.1"/>
    <property type="molecule type" value="Genomic_DNA"/>
</dbReference>
<name>A0A0Q5Q3X3_DROER</name>
<reference evidence="2 3" key="1">
    <citation type="journal article" date="2007" name="Nature">
        <title>Evolution of genes and genomes on the Drosophila phylogeny.</title>
        <authorList>
            <consortium name="Drosophila 12 Genomes Consortium"/>
            <person name="Clark A.G."/>
            <person name="Eisen M.B."/>
            <person name="Smith D.R."/>
            <person name="Bergman C.M."/>
            <person name="Oliver B."/>
            <person name="Markow T.A."/>
            <person name="Kaufman T.C."/>
            <person name="Kellis M."/>
            <person name="Gelbart W."/>
            <person name="Iyer V.N."/>
            <person name="Pollard D.A."/>
            <person name="Sackton T.B."/>
            <person name="Larracuente A.M."/>
            <person name="Singh N.D."/>
            <person name="Abad J.P."/>
            <person name="Abt D.N."/>
            <person name="Adryan B."/>
            <person name="Aguade M."/>
            <person name="Akashi H."/>
            <person name="Anderson W.W."/>
            <person name="Aquadro C.F."/>
            <person name="Ardell D.H."/>
            <person name="Arguello R."/>
            <person name="Artieri C.G."/>
            <person name="Barbash D.A."/>
            <person name="Barker D."/>
            <person name="Barsanti P."/>
            <person name="Batterham P."/>
            <person name="Batzoglou S."/>
            <person name="Begun D."/>
            <person name="Bhutkar A."/>
            <person name="Blanco E."/>
            <person name="Bosak S.A."/>
            <person name="Bradley R.K."/>
            <person name="Brand A.D."/>
            <person name="Brent M.R."/>
            <person name="Brooks A.N."/>
            <person name="Brown R.H."/>
            <person name="Butlin R.K."/>
            <person name="Caggese C."/>
            <person name="Calvi B.R."/>
            <person name="Bernardo de Carvalho A."/>
            <person name="Caspi A."/>
            <person name="Castrezana S."/>
            <person name="Celniker S.E."/>
            <person name="Chang J.L."/>
            <person name="Chapple C."/>
            <person name="Chatterji S."/>
            <person name="Chinwalla A."/>
            <person name="Civetta A."/>
            <person name="Clifton S.W."/>
            <person name="Comeron J.M."/>
            <person name="Costello J.C."/>
            <person name="Coyne J.A."/>
            <person name="Daub J."/>
            <person name="David R.G."/>
            <person name="Delcher A.L."/>
            <person name="Delehaunty K."/>
            <person name="Do C.B."/>
            <person name="Ebling H."/>
            <person name="Edwards K."/>
            <person name="Eickbush T."/>
            <person name="Evans J.D."/>
            <person name="Filipski A."/>
            <person name="Findeiss S."/>
            <person name="Freyhult E."/>
            <person name="Fulton L."/>
            <person name="Fulton R."/>
            <person name="Garcia A.C."/>
            <person name="Gardiner A."/>
            <person name="Garfield D.A."/>
            <person name="Garvin B.E."/>
            <person name="Gibson G."/>
            <person name="Gilbert D."/>
            <person name="Gnerre S."/>
            <person name="Godfrey J."/>
            <person name="Good R."/>
            <person name="Gotea V."/>
            <person name="Gravely B."/>
            <person name="Greenberg A.J."/>
            <person name="Griffiths-Jones S."/>
            <person name="Gross S."/>
            <person name="Guigo R."/>
            <person name="Gustafson E.A."/>
            <person name="Haerty W."/>
            <person name="Hahn M.W."/>
            <person name="Halligan D.L."/>
            <person name="Halpern A.L."/>
            <person name="Halter G.M."/>
            <person name="Han M.V."/>
            <person name="Heger A."/>
            <person name="Hillier L."/>
            <person name="Hinrichs A.S."/>
            <person name="Holmes I."/>
            <person name="Hoskins R.A."/>
            <person name="Hubisz M.J."/>
            <person name="Hultmark D."/>
            <person name="Huntley M.A."/>
            <person name="Jaffe D.B."/>
            <person name="Jagadeeshan S."/>
            <person name="Jeck W.R."/>
            <person name="Johnson J."/>
            <person name="Jones C.D."/>
            <person name="Jordan W.C."/>
            <person name="Karpen G.H."/>
            <person name="Kataoka E."/>
            <person name="Keightley P.D."/>
            <person name="Kheradpour P."/>
            <person name="Kirkness E.F."/>
            <person name="Koerich L.B."/>
            <person name="Kristiansen K."/>
            <person name="Kudrna D."/>
            <person name="Kulathinal R.J."/>
            <person name="Kumar S."/>
            <person name="Kwok R."/>
            <person name="Lander E."/>
            <person name="Langley C.H."/>
            <person name="Lapoint R."/>
            <person name="Lazzaro B.P."/>
            <person name="Lee S.J."/>
            <person name="Levesque L."/>
            <person name="Li R."/>
            <person name="Lin C.F."/>
            <person name="Lin M.F."/>
            <person name="Lindblad-Toh K."/>
            <person name="Llopart A."/>
            <person name="Long M."/>
            <person name="Low L."/>
            <person name="Lozovsky E."/>
            <person name="Lu J."/>
            <person name="Luo M."/>
            <person name="Machado C.A."/>
            <person name="Makalowski W."/>
            <person name="Marzo M."/>
            <person name="Matsuda M."/>
            <person name="Matzkin L."/>
            <person name="McAllister B."/>
            <person name="McBride C.S."/>
            <person name="McKernan B."/>
            <person name="McKernan K."/>
            <person name="Mendez-Lago M."/>
            <person name="Minx P."/>
            <person name="Mollenhauer M.U."/>
            <person name="Montooth K."/>
            <person name="Mount S.M."/>
            <person name="Mu X."/>
            <person name="Myers E."/>
            <person name="Negre B."/>
            <person name="Newfeld S."/>
            <person name="Nielsen R."/>
            <person name="Noor M.A."/>
            <person name="O'Grady P."/>
            <person name="Pachter L."/>
            <person name="Papaceit M."/>
            <person name="Parisi M.J."/>
            <person name="Parisi M."/>
            <person name="Parts L."/>
            <person name="Pedersen J.S."/>
            <person name="Pesole G."/>
            <person name="Phillippy A.M."/>
            <person name="Ponting C.P."/>
            <person name="Pop M."/>
            <person name="Porcelli D."/>
            <person name="Powell J.R."/>
            <person name="Prohaska S."/>
            <person name="Pruitt K."/>
            <person name="Puig M."/>
            <person name="Quesneville H."/>
            <person name="Ram K.R."/>
            <person name="Rand D."/>
            <person name="Rasmussen M.D."/>
            <person name="Reed L.K."/>
            <person name="Reenan R."/>
            <person name="Reily A."/>
            <person name="Remington K.A."/>
            <person name="Rieger T.T."/>
            <person name="Ritchie M.G."/>
            <person name="Robin C."/>
            <person name="Rogers Y.H."/>
            <person name="Rohde C."/>
            <person name="Rozas J."/>
            <person name="Rubenfield M.J."/>
            <person name="Ruiz A."/>
            <person name="Russo S."/>
            <person name="Salzberg S.L."/>
            <person name="Sanchez-Gracia A."/>
            <person name="Saranga D.J."/>
            <person name="Sato H."/>
            <person name="Schaeffer S.W."/>
            <person name="Schatz M.C."/>
            <person name="Schlenke T."/>
            <person name="Schwartz R."/>
            <person name="Segarra C."/>
            <person name="Singh R.S."/>
            <person name="Sirot L."/>
            <person name="Sirota M."/>
            <person name="Sisneros N.B."/>
            <person name="Smith C.D."/>
            <person name="Smith T.F."/>
            <person name="Spieth J."/>
            <person name="Stage D.E."/>
            <person name="Stark A."/>
            <person name="Stephan W."/>
            <person name="Strausberg R.L."/>
            <person name="Strempel S."/>
            <person name="Sturgill D."/>
            <person name="Sutton G."/>
            <person name="Sutton G.G."/>
            <person name="Tao W."/>
            <person name="Teichmann S."/>
            <person name="Tobari Y.N."/>
            <person name="Tomimura Y."/>
            <person name="Tsolas J.M."/>
            <person name="Valente V.L."/>
            <person name="Venter E."/>
            <person name="Venter J.C."/>
            <person name="Vicario S."/>
            <person name="Vieira F.G."/>
            <person name="Vilella A.J."/>
            <person name="Villasante A."/>
            <person name="Walenz B."/>
            <person name="Wang J."/>
            <person name="Wasserman M."/>
            <person name="Watts T."/>
            <person name="Wilson D."/>
            <person name="Wilson R.K."/>
            <person name="Wing R.A."/>
            <person name="Wolfner M.F."/>
            <person name="Wong A."/>
            <person name="Wong G.K."/>
            <person name="Wu C.I."/>
            <person name="Wu G."/>
            <person name="Yamamoto D."/>
            <person name="Yang H.P."/>
            <person name="Yang S.P."/>
            <person name="Yorke J.A."/>
            <person name="Yoshida K."/>
            <person name="Zdobnov E."/>
            <person name="Zhang P."/>
            <person name="Zhang Y."/>
            <person name="Zimin A.V."/>
            <person name="Baldwin J."/>
            <person name="Abdouelleil A."/>
            <person name="Abdulkadir J."/>
            <person name="Abebe A."/>
            <person name="Abera B."/>
            <person name="Abreu J."/>
            <person name="Acer S.C."/>
            <person name="Aftuck L."/>
            <person name="Alexander A."/>
            <person name="An P."/>
            <person name="Anderson E."/>
            <person name="Anderson S."/>
            <person name="Arachi H."/>
            <person name="Azer M."/>
            <person name="Bachantsang P."/>
            <person name="Barry A."/>
            <person name="Bayul T."/>
            <person name="Berlin A."/>
            <person name="Bessette D."/>
            <person name="Bloom T."/>
            <person name="Blye J."/>
            <person name="Boguslavskiy L."/>
            <person name="Bonnet C."/>
            <person name="Boukhgalter B."/>
            <person name="Bourzgui I."/>
            <person name="Brown A."/>
            <person name="Cahill P."/>
            <person name="Channer S."/>
            <person name="Cheshatsang Y."/>
            <person name="Chuda L."/>
            <person name="Citroen M."/>
            <person name="Collymore A."/>
            <person name="Cooke P."/>
            <person name="Costello M."/>
            <person name="D'Aco K."/>
            <person name="Daza R."/>
            <person name="De Haan G."/>
            <person name="DeGray S."/>
            <person name="DeMaso C."/>
            <person name="Dhargay N."/>
            <person name="Dooley K."/>
            <person name="Dooley E."/>
            <person name="Doricent M."/>
            <person name="Dorje P."/>
            <person name="Dorjee K."/>
            <person name="Dupes A."/>
            <person name="Elong R."/>
            <person name="Falk J."/>
            <person name="Farina A."/>
            <person name="Faro S."/>
            <person name="Ferguson D."/>
            <person name="Fisher S."/>
            <person name="Foley C.D."/>
            <person name="Franke A."/>
            <person name="Friedrich D."/>
            <person name="Gadbois L."/>
            <person name="Gearin G."/>
            <person name="Gearin C.R."/>
            <person name="Giannoukos G."/>
            <person name="Goode T."/>
            <person name="Graham J."/>
            <person name="Grandbois E."/>
            <person name="Grewal S."/>
            <person name="Gyaltsen K."/>
            <person name="Hafez N."/>
            <person name="Hagos B."/>
            <person name="Hall J."/>
            <person name="Henson C."/>
            <person name="Hollinger A."/>
            <person name="Honan T."/>
            <person name="Huard M.D."/>
            <person name="Hughes L."/>
            <person name="Hurhula B."/>
            <person name="Husby M.E."/>
            <person name="Kamat A."/>
            <person name="Kanga B."/>
            <person name="Kashin S."/>
            <person name="Khazanovich D."/>
            <person name="Kisner P."/>
            <person name="Lance K."/>
            <person name="Lara M."/>
            <person name="Lee W."/>
            <person name="Lennon N."/>
            <person name="Letendre F."/>
            <person name="LeVine R."/>
            <person name="Lipovsky A."/>
            <person name="Liu X."/>
            <person name="Liu J."/>
            <person name="Liu S."/>
            <person name="Lokyitsang T."/>
            <person name="Lokyitsang Y."/>
            <person name="Lubonja R."/>
            <person name="Lui A."/>
            <person name="MacDonald P."/>
            <person name="Magnisalis V."/>
            <person name="Maru K."/>
            <person name="Matthews C."/>
            <person name="McCusker W."/>
            <person name="McDonough S."/>
            <person name="Mehta T."/>
            <person name="Meldrim J."/>
            <person name="Meneus L."/>
            <person name="Mihai O."/>
            <person name="Mihalev A."/>
            <person name="Mihova T."/>
            <person name="Mittelman R."/>
            <person name="Mlenga V."/>
            <person name="Montmayeur A."/>
            <person name="Mulrain L."/>
            <person name="Navidi A."/>
            <person name="Naylor J."/>
            <person name="Negash T."/>
            <person name="Nguyen T."/>
            <person name="Nguyen N."/>
            <person name="Nicol R."/>
            <person name="Norbu C."/>
            <person name="Norbu N."/>
            <person name="Novod N."/>
            <person name="O'Neill B."/>
            <person name="Osman S."/>
            <person name="Markiewicz E."/>
            <person name="Oyono O.L."/>
            <person name="Patti C."/>
            <person name="Phunkhang P."/>
            <person name="Pierre F."/>
            <person name="Priest M."/>
            <person name="Raghuraman S."/>
            <person name="Rege F."/>
            <person name="Reyes R."/>
            <person name="Rise C."/>
            <person name="Rogov P."/>
            <person name="Ross K."/>
            <person name="Ryan E."/>
            <person name="Settipalli S."/>
            <person name="Shea T."/>
            <person name="Sherpa N."/>
            <person name="Shi L."/>
            <person name="Shih D."/>
            <person name="Sparrow T."/>
            <person name="Spaulding J."/>
            <person name="Stalker J."/>
            <person name="Stange-Thomann N."/>
            <person name="Stavropoulos S."/>
            <person name="Stone C."/>
            <person name="Strader C."/>
            <person name="Tesfaye S."/>
            <person name="Thomson T."/>
            <person name="Thoulutsang Y."/>
            <person name="Thoulutsang D."/>
            <person name="Topham K."/>
            <person name="Topping I."/>
            <person name="Tsamla T."/>
            <person name="Vassiliev H."/>
            <person name="Vo A."/>
            <person name="Wangchuk T."/>
            <person name="Wangdi T."/>
            <person name="Weiand M."/>
            <person name="Wilkinson J."/>
            <person name="Wilson A."/>
            <person name="Yadav S."/>
            <person name="Young G."/>
            <person name="Yu Q."/>
            <person name="Zembek L."/>
            <person name="Zhong D."/>
            <person name="Zimmer A."/>
            <person name="Zwirko Z."/>
            <person name="Jaffe D.B."/>
            <person name="Alvarez P."/>
            <person name="Brockman W."/>
            <person name="Butler J."/>
            <person name="Chin C."/>
            <person name="Gnerre S."/>
            <person name="Grabherr M."/>
            <person name="Kleber M."/>
            <person name="Mauceli E."/>
            <person name="MacCallum I."/>
        </authorList>
    </citation>
    <scope>NUCLEOTIDE SEQUENCE [LARGE SCALE GENOMIC DNA]</scope>
    <source>
        <strain evidence="2 3">TSC#14021-0224.01</strain>
    </source>
</reference>
<protein>
    <recommendedName>
        <fullName evidence="4">Polycystin domain-containing protein</fullName>
    </recommendedName>
</protein>
<organism evidence="2 3">
    <name type="scientific">Drosophila erecta</name>
    <name type="common">Fruit fly</name>
    <dbReference type="NCBI Taxonomy" id="7220"/>
    <lineage>
        <taxon>Eukaryota</taxon>
        <taxon>Metazoa</taxon>
        <taxon>Ecdysozoa</taxon>
        <taxon>Arthropoda</taxon>
        <taxon>Hexapoda</taxon>
        <taxon>Insecta</taxon>
        <taxon>Pterygota</taxon>
        <taxon>Neoptera</taxon>
        <taxon>Endopterygota</taxon>
        <taxon>Diptera</taxon>
        <taxon>Brachycera</taxon>
        <taxon>Muscomorpha</taxon>
        <taxon>Ephydroidea</taxon>
        <taxon>Drosophilidae</taxon>
        <taxon>Drosophila</taxon>
        <taxon>Sophophora</taxon>
    </lineage>
</organism>
<evidence type="ECO:0000313" key="3">
    <source>
        <dbReference type="Proteomes" id="UP000008711"/>
    </source>
</evidence>